<comment type="caution">
    <text evidence="4">The sequence shown here is derived from an EMBL/GenBank/DDBJ whole genome shotgun (WGS) entry which is preliminary data.</text>
</comment>
<feature type="domain" description="Molybdopterin cofactor biosynthesis C (MoaC)" evidence="3">
    <location>
        <begin position="1"/>
        <end position="160"/>
    </location>
</feature>
<keyword evidence="2" id="KW-0501">Molybdenum cofactor biosynthesis</keyword>
<dbReference type="Gene3D" id="3.30.70.640">
    <property type="entry name" value="Molybdopterin cofactor biosynthesis C (MoaC) domain"/>
    <property type="match status" value="1"/>
</dbReference>
<evidence type="ECO:0000313" key="5">
    <source>
        <dbReference type="Proteomes" id="UP001345013"/>
    </source>
</evidence>
<proteinExistence type="predicted"/>
<dbReference type="InterPro" id="IPR036522">
    <property type="entry name" value="MoaC_sf"/>
</dbReference>
<name>A0ABR0KD30_9EURO</name>
<comment type="pathway">
    <text evidence="1">Cofactor biosynthesis; molybdopterin biosynthesis.</text>
</comment>
<dbReference type="SUPFAM" id="SSF55040">
    <property type="entry name" value="Molybdenum cofactor biosynthesis protein C, MoaC"/>
    <property type="match status" value="1"/>
</dbReference>
<dbReference type="EMBL" id="JAVRRG010000040">
    <property type="protein sequence ID" value="KAK5093699.1"/>
    <property type="molecule type" value="Genomic_DNA"/>
</dbReference>
<dbReference type="Pfam" id="PF01967">
    <property type="entry name" value="MoaC"/>
    <property type="match status" value="1"/>
</dbReference>
<reference evidence="4 5" key="1">
    <citation type="submission" date="2023-08" db="EMBL/GenBank/DDBJ databases">
        <title>Black Yeasts Isolated from many extreme environments.</title>
        <authorList>
            <person name="Coleine C."/>
            <person name="Stajich J.E."/>
            <person name="Selbmann L."/>
        </authorList>
    </citation>
    <scope>NUCLEOTIDE SEQUENCE [LARGE SCALE GENOMIC DNA]</scope>
    <source>
        <strain evidence="4 5">CCFEE 5885</strain>
    </source>
</reference>
<accession>A0ABR0KD30</accession>
<evidence type="ECO:0000256" key="2">
    <source>
        <dbReference type="ARBA" id="ARBA00023150"/>
    </source>
</evidence>
<evidence type="ECO:0000256" key="1">
    <source>
        <dbReference type="ARBA" id="ARBA00005046"/>
    </source>
</evidence>
<keyword evidence="5" id="KW-1185">Reference proteome</keyword>
<protein>
    <recommendedName>
        <fullName evidence="3">Molybdopterin cofactor biosynthesis C (MoaC) domain-containing protein</fullName>
    </recommendedName>
</protein>
<sequence>MVDISHKQETTRLATATATLLFSRPETHTALSTQTTAKGDAVAVARIAAIQAAKKTSDLIPLAHPSLNITGITVDIESFSGVQQGFTHAVLRHGEVVSELESSKGGVTVRATVKCQGKTGVEMEAITAATMGAVTLYDMLKAIDKGMVIVGARVVEKRGGKSGDWVWDESANRLVRPEGIAEQLGRQGKVAGIKVQEEGEAALSDVEQWNEGLAPEFAIMDEVEALEKERKS</sequence>
<dbReference type="Proteomes" id="UP001345013">
    <property type="component" value="Unassembled WGS sequence"/>
</dbReference>
<evidence type="ECO:0000259" key="3">
    <source>
        <dbReference type="Pfam" id="PF01967"/>
    </source>
</evidence>
<dbReference type="InterPro" id="IPR002820">
    <property type="entry name" value="Mopterin_CF_biosynth-C_dom"/>
</dbReference>
<organism evidence="4 5">
    <name type="scientific">Lithohypha guttulata</name>
    <dbReference type="NCBI Taxonomy" id="1690604"/>
    <lineage>
        <taxon>Eukaryota</taxon>
        <taxon>Fungi</taxon>
        <taxon>Dikarya</taxon>
        <taxon>Ascomycota</taxon>
        <taxon>Pezizomycotina</taxon>
        <taxon>Eurotiomycetes</taxon>
        <taxon>Chaetothyriomycetidae</taxon>
        <taxon>Chaetothyriales</taxon>
        <taxon>Trichomeriaceae</taxon>
        <taxon>Lithohypha</taxon>
    </lineage>
</organism>
<gene>
    <name evidence="4" type="ORF">LTR24_004081</name>
</gene>
<evidence type="ECO:0000313" key="4">
    <source>
        <dbReference type="EMBL" id="KAK5093699.1"/>
    </source>
</evidence>